<dbReference type="PROSITE" id="PS50022">
    <property type="entry name" value="FA58C_3"/>
    <property type="match status" value="1"/>
</dbReference>
<dbReference type="Proteomes" id="UP000275408">
    <property type="component" value="Unassembled WGS sequence"/>
</dbReference>
<evidence type="ECO:0000259" key="1">
    <source>
        <dbReference type="PROSITE" id="PS50022"/>
    </source>
</evidence>
<accession>A0A3M6UM99</accession>
<feature type="non-terminal residue" evidence="2">
    <location>
        <position position="105"/>
    </location>
</feature>
<dbReference type="InterPro" id="IPR008979">
    <property type="entry name" value="Galactose-bd-like_sf"/>
</dbReference>
<protein>
    <recommendedName>
        <fullName evidence="1">F5/8 type C domain-containing protein</fullName>
    </recommendedName>
</protein>
<comment type="caution">
    <text evidence="2">The sequence shown here is derived from an EMBL/GenBank/DDBJ whole genome shotgun (WGS) entry which is preliminary data.</text>
</comment>
<dbReference type="Gene3D" id="2.60.120.260">
    <property type="entry name" value="Galactose-binding domain-like"/>
    <property type="match status" value="1"/>
</dbReference>
<proteinExistence type="predicted"/>
<name>A0A3M6UM99_POCDA</name>
<dbReference type="EMBL" id="RCHS01001196">
    <property type="protein sequence ID" value="RMX54760.1"/>
    <property type="molecule type" value="Genomic_DNA"/>
</dbReference>
<dbReference type="PANTHER" id="PTHR24543:SF325">
    <property type="entry name" value="F5_8 TYPE C DOMAIN-CONTAINING PROTEIN"/>
    <property type="match status" value="1"/>
</dbReference>
<dbReference type="AlphaFoldDB" id="A0A3M6UM99"/>
<feature type="domain" description="F5/8 type C" evidence="1">
    <location>
        <begin position="1"/>
        <end position="105"/>
    </location>
</feature>
<evidence type="ECO:0000313" key="3">
    <source>
        <dbReference type="Proteomes" id="UP000275408"/>
    </source>
</evidence>
<gene>
    <name evidence="2" type="ORF">pdam_00025988</name>
</gene>
<keyword evidence="3" id="KW-1185">Reference proteome</keyword>
<reference evidence="2 3" key="1">
    <citation type="journal article" date="2018" name="Sci. Rep.">
        <title>Comparative analysis of the Pocillopora damicornis genome highlights role of immune system in coral evolution.</title>
        <authorList>
            <person name="Cunning R."/>
            <person name="Bay R.A."/>
            <person name="Gillette P."/>
            <person name="Baker A.C."/>
            <person name="Traylor-Knowles N."/>
        </authorList>
    </citation>
    <scope>NUCLEOTIDE SEQUENCE [LARGE SCALE GENOMIC DNA]</scope>
    <source>
        <strain evidence="2">RSMAS</strain>
        <tissue evidence="2">Whole animal</tissue>
    </source>
</reference>
<dbReference type="PANTHER" id="PTHR24543">
    <property type="entry name" value="MULTICOPPER OXIDASE-RELATED"/>
    <property type="match status" value="1"/>
</dbReference>
<evidence type="ECO:0000313" key="2">
    <source>
        <dbReference type="EMBL" id="RMX54760.1"/>
    </source>
</evidence>
<sequence length="105" mass="12060">MKLWEWKTASGQILASSQWDGYSTASQGRLFFQATERKLGGWSAGKKNAKQWFQVDLGGQYVKITGVATQGRQDHDQWVTSYKLRYGNDGESFQSFKEERDLEDK</sequence>
<dbReference type="Pfam" id="PF00754">
    <property type="entry name" value="F5_F8_type_C"/>
    <property type="match status" value="1"/>
</dbReference>
<dbReference type="InterPro" id="IPR000421">
    <property type="entry name" value="FA58C"/>
</dbReference>
<dbReference type="SUPFAM" id="SSF49785">
    <property type="entry name" value="Galactose-binding domain-like"/>
    <property type="match status" value="1"/>
</dbReference>
<organism evidence="2 3">
    <name type="scientific">Pocillopora damicornis</name>
    <name type="common">Cauliflower coral</name>
    <name type="synonym">Millepora damicornis</name>
    <dbReference type="NCBI Taxonomy" id="46731"/>
    <lineage>
        <taxon>Eukaryota</taxon>
        <taxon>Metazoa</taxon>
        <taxon>Cnidaria</taxon>
        <taxon>Anthozoa</taxon>
        <taxon>Hexacorallia</taxon>
        <taxon>Scleractinia</taxon>
        <taxon>Astrocoeniina</taxon>
        <taxon>Pocilloporidae</taxon>
        <taxon>Pocillopora</taxon>
    </lineage>
</organism>